<gene>
    <name evidence="1" type="ORF">UFOVP211_22</name>
</gene>
<reference evidence="1" key="1">
    <citation type="submission" date="2020-05" db="EMBL/GenBank/DDBJ databases">
        <authorList>
            <person name="Chiriac C."/>
            <person name="Salcher M."/>
            <person name="Ghai R."/>
            <person name="Kavagutti S V."/>
        </authorList>
    </citation>
    <scope>NUCLEOTIDE SEQUENCE</scope>
</reference>
<protein>
    <submittedName>
        <fullName evidence="1">Uncharacterized protein</fullName>
    </submittedName>
</protein>
<sequence length="87" mass="10562">MQTKRCFECRQIKQLTEFSINRRKYCLPSDKGTNICCIECNINRAKRQMSAVQFNFETNKYEIINFNNEQEIEKYYETERSKRTNSN</sequence>
<name>A0A6J7WT67_9CAUD</name>
<accession>A0A6J7WT67</accession>
<organism evidence="1">
    <name type="scientific">uncultured Caudovirales phage</name>
    <dbReference type="NCBI Taxonomy" id="2100421"/>
    <lineage>
        <taxon>Viruses</taxon>
        <taxon>Duplodnaviria</taxon>
        <taxon>Heunggongvirae</taxon>
        <taxon>Uroviricota</taxon>
        <taxon>Caudoviricetes</taxon>
        <taxon>Peduoviridae</taxon>
        <taxon>Maltschvirus</taxon>
        <taxon>Maltschvirus maltsch</taxon>
    </lineage>
</organism>
<evidence type="ECO:0000313" key="1">
    <source>
        <dbReference type="EMBL" id="CAB5218483.1"/>
    </source>
</evidence>
<dbReference type="EMBL" id="LR798262">
    <property type="protein sequence ID" value="CAB5218483.1"/>
    <property type="molecule type" value="Genomic_DNA"/>
</dbReference>
<proteinExistence type="predicted"/>